<reference evidence="3 4" key="1">
    <citation type="submission" date="2016-08" db="EMBL/GenBank/DDBJ databases">
        <title>Genomes of anaerobic fungi encode conserved fungal cellulosomes for biomass hydrolysis.</title>
        <authorList>
            <consortium name="DOE Joint Genome Institute"/>
            <person name="Haitjema C.H."/>
            <person name="Gilmore S.P."/>
            <person name="Henske J.K."/>
            <person name="Solomon K.V."/>
            <person name="De Groot R."/>
            <person name="Kuo A."/>
            <person name="Mondo S.J."/>
            <person name="Salamov A.A."/>
            <person name="Labutti K."/>
            <person name="Zhao Z."/>
            <person name="Chiniquy J."/>
            <person name="Barry K."/>
            <person name="Brewer H.M."/>
            <person name="Purvine S.O."/>
            <person name="Wright A.T."/>
            <person name="Boxma B."/>
            <person name="Van Alen T."/>
            <person name="Hackstein J.H."/>
            <person name="Baker S.E."/>
            <person name="Grigoriev I.V."/>
            <person name="O'Malley M.A."/>
        </authorList>
    </citation>
    <scope>NUCLEOTIDE SEQUENCE [LARGE SCALE GENOMIC DNA]</scope>
    <source>
        <strain evidence="4">finn</strain>
    </source>
</reference>
<dbReference type="Proteomes" id="UP000193719">
    <property type="component" value="Unassembled WGS sequence"/>
</dbReference>
<gene>
    <name evidence="3" type="ORF">BCR36DRAFT_356934</name>
</gene>
<dbReference type="Pfam" id="PF00400">
    <property type="entry name" value="WD40"/>
    <property type="match status" value="4"/>
</dbReference>
<dbReference type="AlphaFoldDB" id="A0A1Y1V4A6"/>
<dbReference type="GO" id="GO:0044458">
    <property type="term" value="P:motile cilium assembly"/>
    <property type="evidence" value="ECO:0007669"/>
    <property type="project" value="TreeGrafter"/>
</dbReference>
<dbReference type="InterPro" id="IPR015943">
    <property type="entry name" value="WD40/YVTN_repeat-like_dom_sf"/>
</dbReference>
<dbReference type="OrthoDB" id="2096344at2759"/>
<feature type="compositionally biased region" description="Basic and acidic residues" evidence="2">
    <location>
        <begin position="1"/>
        <end position="11"/>
    </location>
</feature>
<dbReference type="InterPro" id="IPR001680">
    <property type="entry name" value="WD40_rpt"/>
</dbReference>
<dbReference type="PANTHER" id="PTHR44499:SF1">
    <property type="entry name" value="JOUBERIN"/>
    <property type="match status" value="1"/>
</dbReference>
<dbReference type="Gene3D" id="2.130.10.10">
    <property type="entry name" value="YVTN repeat-like/Quinoprotein amine dehydrogenase"/>
    <property type="match status" value="1"/>
</dbReference>
<feature type="repeat" description="WD" evidence="1">
    <location>
        <begin position="604"/>
        <end position="636"/>
    </location>
</feature>
<evidence type="ECO:0000313" key="4">
    <source>
        <dbReference type="Proteomes" id="UP000193719"/>
    </source>
</evidence>
<dbReference type="InterPro" id="IPR036322">
    <property type="entry name" value="WD40_repeat_dom_sf"/>
</dbReference>
<dbReference type="PROSITE" id="PS50294">
    <property type="entry name" value="WD_REPEATS_REGION"/>
    <property type="match status" value="2"/>
</dbReference>
<dbReference type="STRING" id="1754191.A0A1Y1V4A6"/>
<evidence type="ECO:0000256" key="1">
    <source>
        <dbReference type="PROSITE-ProRule" id="PRU00221"/>
    </source>
</evidence>
<name>A0A1Y1V4A6_9FUNG</name>
<dbReference type="CDD" id="cd00200">
    <property type="entry name" value="WD40"/>
    <property type="match status" value="1"/>
</dbReference>
<dbReference type="SMART" id="SM00320">
    <property type="entry name" value="WD40"/>
    <property type="match status" value="6"/>
</dbReference>
<comment type="caution">
    <text evidence="3">The sequence shown here is derived from an EMBL/GenBank/DDBJ whole genome shotgun (WGS) entry which is preliminary data.</text>
</comment>
<feature type="compositionally biased region" description="Basic residues" evidence="2">
    <location>
        <begin position="103"/>
        <end position="129"/>
    </location>
</feature>
<dbReference type="SUPFAM" id="SSF50978">
    <property type="entry name" value="WD40 repeat-like"/>
    <property type="match status" value="1"/>
</dbReference>
<reference evidence="3 4" key="2">
    <citation type="submission" date="2016-08" db="EMBL/GenBank/DDBJ databases">
        <title>Pervasive Adenine N6-methylation of Active Genes in Fungi.</title>
        <authorList>
            <consortium name="DOE Joint Genome Institute"/>
            <person name="Mondo S.J."/>
            <person name="Dannebaum R.O."/>
            <person name="Kuo R.C."/>
            <person name="Labutti K."/>
            <person name="Haridas S."/>
            <person name="Kuo A."/>
            <person name="Salamov A."/>
            <person name="Ahrendt S.R."/>
            <person name="Lipzen A."/>
            <person name="Sullivan W."/>
            <person name="Andreopoulos W.B."/>
            <person name="Clum A."/>
            <person name="Lindquist E."/>
            <person name="Daum C."/>
            <person name="Ramamoorthy G.K."/>
            <person name="Gryganskyi A."/>
            <person name="Culley D."/>
            <person name="Magnuson J.K."/>
            <person name="James T.Y."/>
            <person name="O'Malley M.A."/>
            <person name="Stajich J.E."/>
            <person name="Spatafora J.W."/>
            <person name="Visel A."/>
            <person name="Grigoriev I.V."/>
        </authorList>
    </citation>
    <scope>NUCLEOTIDE SEQUENCE [LARGE SCALE GENOMIC DNA]</scope>
    <source>
        <strain evidence="4">finn</strain>
    </source>
</reference>
<keyword evidence="4" id="KW-1185">Reference proteome</keyword>
<protein>
    <submittedName>
        <fullName evidence="3">WD40 repeat-like protein</fullName>
    </submittedName>
</protein>
<dbReference type="GO" id="GO:0036064">
    <property type="term" value="C:ciliary basal body"/>
    <property type="evidence" value="ECO:0007669"/>
    <property type="project" value="TreeGrafter"/>
</dbReference>
<organism evidence="3 4">
    <name type="scientific">Piromyces finnis</name>
    <dbReference type="NCBI Taxonomy" id="1754191"/>
    <lineage>
        <taxon>Eukaryota</taxon>
        <taxon>Fungi</taxon>
        <taxon>Fungi incertae sedis</taxon>
        <taxon>Chytridiomycota</taxon>
        <taxon>Chytridiomycota incertae sedis</taxon>
        <taxon>Neocallimastigomycetes</taxon>
        <taxon>Neocallimastigales</taxon>
        <taxon>Neocallimastigaceae</taxon>
        <taxon>Piromyces</taxon>
    </lineage>
</organism>
<keyword evidence="1" id="KW-0853">WD repeat</keyword>
<dbReference type="InterPro" id="IPR052803">
    <property type="entry name" value="Cilium-Associated_Jouberin"/>
</dbReference>
<feature type="region of interest" description="Disordered" evidence="2">
    <location>
        <begin position="1"/>
        <end position="154"/>
    </location>
</feature>
<evidence type="ECO:0000313" key="3">
    <source>
        <dbReference type="EMBL" id="ORX46381.1"/>
    </source>
</evidence>
<sequence length="858" mass="99832">MSNVKEKDEKKKIKKHANIPAPIPPEESLKKKPLPKPPKIKENEENTNENDLAIKPVKPVIENSFNKEKSSILTFYPEGYTPSINDSVKTKINEEDEDNSEKKKIKRSKSKSHSRSHSHHHRSRSKSKNRNNSVDHEDNMTNDENKKHKRHKSKVILDENSTIIEKLEEYPYDKNIFENLKKKPEDFKNSNICIHIYRTDALELNIKNVHPLVKVHIIDINTEKYLAKSSVLRPATSYYENSELEYIMPILTQPYHLQRNHTNIPRWNQGLYINEDYLHVVRKNVIVFFEIIDFVEKAKDRKKDKDGWHRIAWAFLKLVGTHDLVNTEHTRRLQLYRYPKKLIKTTDPKKPEILEYWKKKLQKYQSTLFVKVYAQKIPDVREVSYRPKMPNEKEIGAWSYNQLMDIYLSKKKILDPVYKSFINFSQKPNWRREDGQMCKIPNHLHFRIDGGERGCLAAEYSHLGYLFAIASTSLNSLTTIKIFDTVSGDKIASLTGHQDLVYDIKWSRDDKHLFTASADGSVRAWSIQSETSIRSSTIFQHPSYVYCIQVHPIIGKDNKITIITGSYDGKIRFWKYDQNLYNNIEISKQAQIHHQTQFLPAYVLTGHDSTINSLAIESSGIRLFSGDGKGYIRVWSCRVNDSIGYDNYKCIKVIPTQSDPINCIRLHPNERQLLVHCLGNTIYMMDIRLFKVLTCITSLPSNQYPIKSILSPCGTYIFSGSTNGRVYVWNSMTGNLVAKYENLIMSQPIMGIAYHPLDDYISFYTYGPEQPILTYVWDSNYKPLESTLKIANIEDNKMNKMFNVTPSKFIDDEKKFPFSSFNNIDKKSNNDLNIPISLNNKQGYRKIDDSIKAKSVYI</sequence>
<dbReference type="PANTHER" id="PTHR44499">
    <property type="entry name" value="JOUBERIN"/>
    <property type="match status" value="1"/>
</dbReference>
<dbReference type="EMBL" id="MCFH01000035">
    <property type="protein sequence ID" value="ORX46381.1"/>
    <property type="molecule type" value="Genomic_DNA"/>
</dbReference>
<proteinExistence type="predicted"/>
<accession>A0A1Y1V4A6</accession>
<evidence type="ECO:0000256" key="2">
    <source>
        <dbReference type="SAM" id="MobiDB-lite"/>
    </source>
</evidence>
<feature type="repeat" description="WD" evidence="1">
    <location>
        <begin position="494"/>
        <end position="535"/>
    </location>
</feature>
<dbReference type="PROSITE" id="PS50082">
    <property type="entry name" value="WD_REPEATS_2"/>
    <property type="match status" value="2"/>
</dbReference>
<feature type="compositionally biased region" description="Basic and acidic residues" evidence="2">
    <location>
        <begin position="133"/>
        <end position="146"/>
    </location>
</feature>